<accession>A0ABN3A156</accession>
<keyword evidence="1" id="KW-0175">Coiled coil</keyword>
<gene>
    <name evidence="2" type="ORF">GCM10009727_55850</name>
</gene>
<dbReference type="EMBL" id="BAAAMR010000056">
    <property type="protein sequence ID" value="GAA2151062.1"/>
    <property type="molecule type" value="Genomic_DNA"/>
</dbReference>
<protein>
    <recommendedName>
        <fullName evidence="4">Antitoxin</fullName>
    </recommendedName>
</protein>
<feature type="coiled-coil region" evidence="1">
    <location>
        <begin position="31"/>
        <end position="61"/>
    </location>
</feature>
<proteinExistence type="predicted"/>
<keyword evidence="3" id="KW-1185">Reference proteome</keyword>
<reference evidence="2 3" key="1">
    <citation type="journal article" date="2019" name="Int. J. Syst. Evol. Microbiol.">
        <title>The Global Catalogue of Microorganisms (GCM) 10K type strain sequencing project: providing services to taxonomists for standard genome sequencing and annotation.</title>
        <authorList>
            <consortium name="The Broad Institute Genomics Platform"/>
            <consortium name="The Broad Institute Genome Sequencing Center for Infectious Disease"/>
            <person name="Wu L."/>
            <person name="Ma J."/>
        </authorList>
    </citation>
    <scope>NUCLEOTIDE SEQUENCE [LARGE SCALE GENOMIC DNA]</scope>
    <source>
        <strain evidence="2 3">JCM 13850</strain>
    </source>
</reference>
<sequence length="80" mass="9033">MTELPVGDDHQVIRLGDEAAVVVPLDEYRRLRELERRAQLAEQADAEEAEALAEYRAQQDAGTVTAIPQDEVRRRFGLTN</sequence>
<organism evidence="2 3">
    <name type="scientific">Actinomadura napierensis</name>
    <dbReference type="NCBI Taxonomy" id="267854"/>
    <lineage>
        <taxon>Bacteria</taxon>
        <taxon>Bacillati</taxon>
        <taxon>Actinomycetota</taxon>
        <taxon>Actinomycetes</taxon>
        <taxon>Streptosporangiales</taxon>
        <taxon>Thermomonosporaceae</taxon>
        <taxon>Actinomadura</taxon>
    </lineage>
</organism>
<dbReference type="Proteomes" id="UP001501020">
    <property type="component" value="Unassembled WGS sequence"/>
</dbReference>
<comment type="caution">
    <text evidence="2">The sequence shown here is derived from an EMBL/GenBank/DDBJ whole genome shotgun (WGS) entry which is preliminary data.</text>
</comment>
<evidence type="ECO:0008006" key="4">
    <source>
        <dbReference type="Google" id="ProtNLM"/>
    </source>
</evidence>
<name>A0ABN3A156_9ACTN</name>
<dbReference type="RefSeq" id="WP_202125344.1">
    <property type="nucleotide sequence ID" value="NZ_BAAAMR010000056.1"/>
</dbReference>
<evidence type="ECO:0000313" key="2">
    <source>
        <dbReference type="EMBL" id="GAA2151062.1"/>
    </source>
</evidence>
<evidence type="ECO:0000313" key="3">
    <source>
        <dbReference type="Proteomes" id="UP001501020"/>
    </source>
</evidence>
<evidence type="ECO:0000256" key="1">
    <source>
        <dbReference type="SAM" id="Coils"/>
    </source>
</evidence>